<sequence>MLGLSGIESLMAGIPQHYKHSIPEHISMKIAKFMHTPTNLILKNKFPDF</sequence>
<name>A0A2S5R9X0_9PROT</name>
<dbReference type="Proteomes" id="UP000239425">
    <property type="component" value="Unassembled WGS sequence"/>
</dbReference>
<accession>A0A2S5R9X0</accession>
<organism evidence="1 2">
    <name type="scientific">Holospora curviuscula</name>
    <dbReference type="NCBI Taxonomy" id="1082868"/>
    <lineage>
        <taxon>Bacteria</taxon>
        <taxon>Pseudomonadati</taxon>
        <taxon>Pseudomonadota</taxon>
        <taxon>Alphaproteobacteria</taxon>
        <taxon>Holosporales</taxon>
        <taxon>Holosporaceae</taxon>
        <taxon>Holospora</taxon>
    </lineage>
</organism>
<reference evidence="1 2" key="1">
    <citation type="submission" date="2017-11" db="EMBL/GenBank/DDBJ databases">
        <title>Comparative genomic analysis of Holospora spp., intranuclear symbionts of paramecia.</title>
        <authorList>
            <person name="Garushyants S.K."/>
            <person name="Beliavskaya A."/>
            <person name="Malko D.B."/>
            <person name="Logacheva M.D."/>
            <person name="Rautian M.S."/>
            <person name="Gelfand M.S."/>
        </authorList>
    </citation>
    <scope>NUCLEOTIDE SEQUENCE [LARGE SCALE GENOMIC DNA]</scope>
    <source>
        <strain evidence="2">02AZ16</strain>
    </source>
</reference>
<protein>
    <submittedName>
        <fullName evidence="1">Uncharacterized protein</fullName>
    </submittedName>
</protein>
<dbReference type="AlphaFoldDB" id="A0A2S5R9X0"/>
<comment type="caution">
    <text evidence="1">The sequence shown here is derived from an EMBL/GenBank/DDBJ whole genome shotgun (WGS) entry which is preliminary data.</text>
</comment>
<evidence type="ECO:0000313" key="1">
    <source>
        <dbReference type="EMBL" id="PPE03992.1"/>
    </source>
</evidence>
<proteinExistence type="predicted"/>
<keyword evidence="2" id="KW-1185">Reference proteome</keyword>
<dbReference type="EMBL" id="PHHC01000079">
    <property type="protein sequence ID" value="PPE03992.1"/>
    <property type="molecule type" value="Genomic_DNA"/>
</dbReference>
<evidence type="ECO:0000313" key="2">
    <source>
        <dbReference type="Proteomes" id="UP000239425"/>
    </source>
</evidence>
<gene>
    <name evidence="1" type="ORF">HCUR_00527</name>
</gene>